<accession>A0AAW0KK56</accession>
<dbReference type="AlphaFoldDB" id="A0AAW0KK56"/>
<dbReference type="EMBL" id="PKMF04000283">
    <property type="protein sequence ID" value="KAK7839434.1"/>
    <property type="molecule type" value="Genomic_DNA"/>
</dbReference>
<evidence type="ECO:0000313" key="1">
    <source>
        <dbReference type="EMBL" id="KAK7839434.1"/>
    </source>
</evidence>
<keyword evidence="2" id="KW-1185">Reference proteome</keyword>
<dbReference type="Proteomes" id="UP000237347">
    <property type="component" value="Unassembled WGS sequence"/>
</dbReference>
<feature type="non-terminal residue" evidence="1">
    <location>
        <position position="1"/>
    </location>
</feature>
<comment type="caution">
    <text evidence="1">The sequence shown here is derived from an EMBL/GenBank/DDBJ whole genome shotgun (WGS) entry which is preliminary data.</text>
</comment>
<gene>
    <name evidence="1" type="primary">NPSN11_3</name>
    <name evidence="1" type="ORF">CFP56_018018</name>
</gene>
<protein>
    <submittedName>
        <fullName evidence="1">Plant snare 11</fullName>
    </submittedName>
</protein>
<evidence type="ECO:0000313" key="2">
    <source>
        <dbReference type="Proteomes" id="UP000237347"/>
    </source>
</evidence>
<name>A0AAW0KK56_QUESU</name>
<proteinExistence type="predicted"/>
<organism evidence="1 2">
    <name type="scientific">Quercus suber</name>
    <name type="common">Cork oak</name>
    <dbReference type="NCBI Taxonomy" id="58331"/>
    <lineage>
        <taxon>Eukaryota</taxon>
        <taxon>Viridiplantae</taxon>
        <taxon>Streptophyta</taxon>
        <taxon>Embryophyta</taxon>
        <taxon>Tracheophyta</taxon>
        <taxon>Spermatophyta</taxon>
        <taxon>Magnoliopsida</taxon>
        <taxon>eudicotyledons</taxon>
        <taxon>Gunneridae</taxon>
        <taxon>Pentapetalae</taxon>
        <taxon>rosids</taxon>
        <taxon>fabids</taxon>
        <taxon>Fagales</taxon>
        <taxon>Fagaceae</taxon>
        <taxon>Quercus</taxon>
    </lineage>
</organism>
<reference evidence="1 2" key="1">
    <citation type="journal article" date="2018" name="Sci. Data">
        <title>The draft genome sequence of cork oak.</title>
        <authorList>
            <person name="Ramos A.M."/>
            <person name="Usie A."/>
            <person name="Barbosa P."/>
            <person name="Barros P.M."/>
            <person name="Capote T."/>
            <person name="Chaves I."/>
            <person name="Simoes F."/>
            <person name="Abreu I."/>
            <person name="Carrasquinho I."/>
            <person name="Faro C."/>
            <person name="Guimaraes J.B."/>
            <person name="Mendonca D."/>
            <person name="Nobrega F."/>
            <person name="Rodrigues L."/>
            <person name="Saibo N.J.M."/>
            <person name="Varela M.C."/>
            <person name="Egas C."/>
            <person name="Matos J."/>
            <person name="Miguel C.M."/>
            <person name="Oliveira M.M."/>
            <person name="Ricardo C.P."/>
            <person name="Goncalves S."/>
        </authorList>
    </citation>
    <scope>NUCLEOTIDE SEQUENCE [LARGE SCALE GENOMIC DNA]</scope>
    <source>
        <strain evidence="2">cv. HL8</strain>
    </source>
</reference>
<sequence length="168" mass="18871">HWILNHLQQEAILRDSYPILQVLSTCSPEKPRIWRVEIIQTLTKMLNEKKQYVSNLETKRIDLFDRGTTGCGEDNVLLASCKCTSFSPMRYFSLIGYMHAAMTNQQLIDSGNRMMDKTDQAVGGTINVGTEAAAALKDQLVNPNNKDIRDILGLAPPAMGWKLLWSAC</sequence>